<evidence type="ECO:0000259" key="2">
    <source>
        <dbReference type="Pfam" id="PF05134"/>
    </source>
</evidence>
<reference evidence="3 4" key="1">
    <citation type="submission" date="2020-08" db="EMBL/GenBank/DDBJ databases">
        <title>A Genomic Blueprint of the Chicken Gut Microbiome.</title>
        <authorList>
            <person name="Gilroy R."/>
            <person name="Ravi A."/>
            <person name="Getino M."/>
            <person name="Pursley I."/>
            <person name="Horton D.L."/>
            <person name="Alikhan N.-F."/>
            <person name="Baker D."/>
            <person name="Gharbi K."/>
            <person name="Hall N."/>
            <person name="Watson M."/>
            <person name="Adriaenssens E.M."/>
            <person name="Foster-Nyarko E."/>
            <person name="Jarju S."/>
            <person name="Secka A."/>
            <person name="Antonio M."/>
            <person name="Oren A."/>
            <person name="Chaudhuri R."/>
            <person name="La Ragione R.M."/>
            <person name="Hildebrand F."/>
            <person name="Pallen M.J."/>
        </authorList>
    </citation>
    <scope>NUCLEOTIDE SEQUENCE [LARGE SCALE GENOMIC DNA]</scope>
    <source>
        <strain evidence="3 4">Sa2BVA3</strain>
    </source>
</reference>
<dbReference type="InterPro" id="IPR043129">
    <property type="entry name" value="ATPase_NBD"/>
</dbReference>
<proteinExistence type="predicted"/>
<dbReference type="Pfam" id="PF05134">
    <property type="entry name" value="T2SSL"/>
    <property type="match status" value="1"/>
</dbReference>
<evidence type="ECO:0000313" key="3">
    <source>
        <dbReference type="EMBL" id="MBD7988674.1"/>
    </source>
</evidence>
<evidence type="ECO:0000313" key="4">
    <source>
        <dbReference type="Proteomes" id="UP000647183"/>
    </source>
</evidence>
<dbReference type="Gene3D" id="3.30.420.380">
    <property type="match status" value="1"/>
</dbReference>
<dbReference type="Proteomes" id="UP000647183">
    <property type="component" value="Unassembled WGS sequence"/>
</dbReference>
<organism evidence="3 4">
    <name type="scientific">Luteimonas colneyensis</name>
    <dbReference type="NCBI Taxonomy" id="2762230"/>
    <lineage>
        <taxon>Bacteria</taxon>
        <taxon>Pseudomonadati</taxon>
        <taxon>Pseudomonadota</taxon>
        <taxon>Gammaproteobacteria</taxon>
        <taxon>Lysobacterales</taxon>
        <taxon>Lysobacteraceae</taxon>
        <taxon>Luteimonas</taxon>
    </lineage>
</organism>
<feature type="domain" description="GspL cytoplasmic actin-ATPase-like" evidence="2">
    <location>
        <begin position="49"/>
        <end position="167"/>
    </location>
</feature>
<name>A0ABR8UKW3_9GAMM</name>
<keyword evidence="1" id="KW-1133">Transmembrane helix</keyword>
<keyword evidence="4" id="KW-1185">Reference proteome</keyword>
<dbReference type="EMBL" id="JACSQJ010000007">
    <property type="protein sequence ID" value="MBD7988674.1"/>
    <property type="molecule type" value="Genomic_DNA"/>
</dbReference>
<comment type="caution">
    <text evidence="3">The sequence shown here is derived from an EMBL/GenBank/DDBJ whole genome shotgun (WGS) entry which is preliminary data.</text>
</comment>
<dbReference type="InterPro" id="IPR007812">
    <property type="entry name" value="T2SS_protein-GspL"/>
</dbReference>
<dbReference type="NCBIfam" id="TIGR01709">
    <property type="entry name" value="typeII_sec_gspL"/>
    <property type="match status" value="1"/>
</dbReference>
<evidence type="ECO:0000256" key="1">
    <source>
        <dbReference type="SAM" id="Phobius"/>
    </source>
</evidence>
<keyword evidence="1" id="KW-0812">Transmembrane</keyword>
<dbReference type="RefSeq" id="WP_191729860.1">
    <property type="nucleotide sequence ID" value="NZ_JACSQJ010000007.1"/>
</dbReference>
<sequence>MSKRILFLPADPAAPATLLDVDDGGRVLSRRSLRAGDSAATGAGPVHGVLVVPGDAVRIDTMDLPAHSAAQAQAAAAALLAARLARPAALHVALDPAGTSTRRTAAAVDPALLRAWLERATASGFIPDAAVPEQLLLPAPDDDAPANLLDAGDRWLARGPGLAFAAEPALAAQVLGTRPVSRIEGGLDALAGHALAPELDLLQGEFAPAAKRARPANRRRLAWLAAALLASPLLLVAAQALRLELAARALESRAAATLDAALPGSGGDAAGLDHRLQAARAPREFAAASGALFAAVDARPGTHLVDLEYARGDRLRARLFHRDAADLEALRGSLAADGWRLVEGGSTEVAGGLHTGLALEPSA</sequence>
<dbReference type="InterPro" id="IPR024230">
    <property type="entry name" value="GspL_cyto_dom"/>
</dbReference>
<accession>A0ABR8UKW3</accession>
<protein>
    <submittedName>
        <fullName evidence="3">Type II secretion system protein GspL</fullName>
    </submittedName>
</protein>
<dbReference type="SUPFAM" id="SSF53067">
    <property type="entry name" value="Actin-like ATPase domain"/>
    <property type="match status" value="1"/>
</dbReference>
<gene>
    <name evidence="3" type="ORF">H9645_11620</name>
</gene>
<feature type="transmembrane region" description="Helical" evidence="1">
    <location>
        <begin position="221"/>
        <end position="241"/>
    </location>
</feature>
<keyword evidence="1" id="KW-0472">Membrane</keyword>